<sequence length="903" mass="99967">MEKSWTRMDYEYHDKSVSQITLETRSNAVMAHIAQDGVKEKISAVREIVPGYSNNAITLVLQYYDYSVQEAIQAFLEDGAKQALTEWHFQGNKINTKKKKKNKAKKSDQSGDSTAQASTNGDQGQSATAQTVPGPSTITESSIGNNSTVLNGHDPALESDGVKGRPGLASNQLSGNDSTKHVAATRTKPEPIRTNQDSTKTKPEVAKSKANLVATQKTQGEQSSQQSVRPKALPVSSIPDVPVQRERIGSSVSTTSTLSTSSAGRVRRPHAGLEKSMKDLQRQTISLLRFRNLLNEEVERSFKRIKTVHEELHKCLKEREAELVQGMENVKSQATTILNERQERAAELKVRTDRAPSMSEQELAELRADIKHFVTDRKIDEEVGRTTRFLYDTDHLCTEIRSFGEIAPVRSAYSTRRPSVTSICSSVSHDELMSPLTPLTPHTPVFDSLTSSLNTKTTADQNNLSVLDSGAMAIKKAMEMEHNAKTDTISVKEVVELQERLNNSLKLQGLPVKSPPSRKPRVQPVETKPNERQENTGDKQKTRSAKRRELQRKKRLELKSESEKSESGKEQSSSKSSSESPNRNTPNRRSKSPGKRSQSQKSGPQGEKAGSQGDGASREEKAKQDRQNREYKEGSERVNKPRPRSRSKQNPKDTRSGLKAESKEESGPESGTKVTTSDKSQSDKPATPKAGSTNNIKQETNSANKEPSNKNDKHNSSTQKSSNESKIQKNTKQDSPNNSRGQNRRPRSPNKSSARKENMKESKLSNHEADSTNAEKIGKTSPQENGPLKPKVQMNNIKDSGDYTTSNETHDKDKTIENSPKSNSPKKKVKSEVISILDAPVVNGDHPGNIDENMNNDKIDPLPQRKPRSSRTERKKDDSLDKTGESSLLVNGDLNGVHIEVED</sequence>
<dbReference type="PANTHER" id="PTHR15623">
    <property type="entry name" value="SPERMATOGENESIS-ASSOCIATED SERINE-RICH PROTEIN 2-RELATED"/>
    <property type="match status" value="1"/>
</dbReference>
<feature type="compositionally biased region" description="Polar residues" evidence="2">
    <location>
        <begin position="716"/>
        <end position="741"/>
    </location>
</feature>
<feature type="region of interest" description="Disordered" evidence="2">
    <location>
        <begin position="248"/>
        <end position="267"/>
    </location>
</feature>
<evidence type="ECO:0000313" key="4">
    <source>
        <dbReference type="Proteomes" id="UP000749559"/>
    </source>
</evidence>
<feature type="compositionally biased region" description="Low complexity" evidence="2">
    <location>
        <begin position="250"/>
        <end position="262"/>
    </location>
</feature>
<feature type="compositionally biased region" description="Basic residues" evidence="2">
    <location>
        <begin position="95"/>
        <end position="104"/>
    </location>
</feature>
<feature type="region of interest" description="Disordered" evidence="2">
    <location>
        <begin position="95"/>
        <end position="235"/>
    </location>
</feature>
<dbReference type="Pfam" id="PF07139">
    <property type="entry name" value="SPATS2-like"/>
    <property type="match status" value="1"/>
</dbReference>
<feature type="compositionally biased region" description="Low complexity" evidence="2">
    <location>
        <begin position="570"/>
        <end position="580"/>
    </location>
</feature>
<keyword evidence="4" id="KW-1185">Reference proteome</keyword>
<gene>
    <name evidence="3" type="ORF">OFUS_LOCUS15346</name>
</gene>
<feature type="compositionally biased region" description="Basic and acidic residues" evidence="2">
    <location>
        <begin position="528"/>
        <end position="541"/>
    </location>
</feature>
<evidence type="ECO:0000313" key="3">
    <source>
        <dbReference type="EMBL" id="CAH1790091.1"/>
    </source>
</evidence>
<comment type="similarity">
    <text evidence="1">Belongs to the SPATS2 family.</text>
</comment>
<dbReference type="InterPro" id="IPR003892">
    <property type="entry name" value="CUE"/>
</dbReference>
<evidence type="ECO:0000256" key="2">
    <source>
        <dbReference type="SAM" id="MobiDB-lite"/>
    </source>
</evidence>
<feature type="compositionally biased region" description="Basic and acidic residues" evidence="2">
    <location>
        <begin position="616"/>
        <end position="639"/>
    </location>
</feature>
<feature type="compositionally biased region" description="Polar residues" evidence="2">
    <location>
        <begin position="110"/>
        <end position="150"/>
    </location>
</feature>
<dbReference type="GO" id="GO:0005737">
    <property type="term" value="C:cytoplasm"/>
    <property type="evidence" value="ECO:0007669"/>
    <property type="project" value="TreeGrafter"/>
</dbReference>
<feature type="compositionally biased region" description="Basic and acidic residues" evidence="2">
    <location>
        <begin position="557"/>
        <end position="569"/>
    </location>
</feature>
<feature type="compositionally biased region" description="Basic and acidic residues" evidence="2">
    <location>
        <begin position="754"/>
        <end position="770"/>
    </location>
</feature>
<dbReference type="PANTHER" id="PTHR15623:SF11">
    <property type="entry name" value="SPERMATOGENESIS-ASSOCIATED SERINE-RICH PROTEIN 2"/>
    <property type="match status" value="1"/>
</dbReference>
<feature type="compositionally biased region" description="Polar residues" evidence="2">
    <location>
        <begin position="213"/>
        <end position="228"/>
    </location>
</feature>
<dbReference type="InterPro" id="IPR009816">
    <property type="entry name" value="SPATS2-like"/>
</dbReference>
<proteinExistence type="inferred from homology"/>
<reference evidence="3" key="1">
    <citation type="submission" date="2022-03" db="EMBL/GenBank/DDBJ databases">
        <authorList>
            <person name="Martin C."/>
        </authorList>
    </citation>
    <scope>NUCLEOTIDE SEQUENCE</scope>
</reference>
<dbReference type="PROSITE" id="PS51140">
    <property type="entry name" value="CUE"/>
    <property type="match status" value="1"/>
</dbReference>
<evidence type="ECO:0000256" key="1">
    <source>
        <dbReference type="ARBA" id="ARBA00007105"/>
    </source>
</evidence>
<dbReference type="AlphaFoldDB" id="A0A8J1TSK3"/>
<organism evidence="3 4">
    <name type="scientific">Owenia fusiformis</name>
    <name type="common">Polychaete worm</name>
    <dbReference type="NCBI Taxonomy" id="6347"/>
    <lineage>
        <taxon>Eukaryota</taxon>
        <taxon>Metazoa</taxon>
        <taxon>Spiralia</taxon>
        <taxon>Lophotrochozoa</taxon>
        <taxon>Annelida</taxon>
        <taxon>Polychaeta</taxon>
        <taxon>Sedentaria</taxon>
        <taxon>Canalipalpata</taxon>
        <taxon>Sabellida</taxon>
        <taxon>Oweniida</taxon>
        <taxon>Oweniidae</taxon>
        <taxon>Owenia</taxon>
    </lineage>
</organism>
<feature type="region of interest" description="Disordered" evidence="2">
    <location>
        <begin position="506"/>
        <end position="903"/>
    </location>
</feature>
<name>A0A8J1TSK3_OWEFU</name>
<dbReference type="Proteomes" id="UP000749559">
    <property type="component" value="Unassembled WGS sequence"/>
</dbReference>
<dbReference type="Gene3D" id="1.10.8.10">
    <property type="entry name" value="DNA helicase RuvA subunit, C-terminal domain"/>
    <property type="match status" value="1"/>
</dbReference>
<dbReference type="SUPFAM" id="SSF46934">
    <property type="entry name" value="UBA-like"/>
    <property type="match status" value="1"/>
</dbReference>
<feature type="compositionally biased region" description="Basic residues" evidence="2">
    <location>
        <begin position="640"/>
        <end position="649"/>
    </location>
</feature>
<feature type="compositionally biased region" description="Basic residues" evidence="2">
    <location>
        <begin position="542"/>
        <end position="556"/>
    </location>
</feature>
<dbReference type="InterPro" id="IPR009060">
    <property type="entry name" value="UBA-like_sf"/>
</dbReference>
<accession>A0A8J1TSK3</accession>
<dbReference type="GO" id="GO:0043130">
    <property type="term" value="F:ubiquitin binding"/>
    <property type="evidence" value="ECO:0007669"/>
    <property type="project" value="InterPro"/>
</dbReference>
<dbReference type="EMBL" id="CAIIXF020000007">
    <property type="protein sequence ID" value="CAH1790091.1"/>
    <property type="molecule type" value="Genomic_DNA"/>
</dbReference>
<comment type="caution">
    <text evidence="3">The sequence shown here is derived from an EMBL/GenBank/DDBJ whole genome shotgun (WGS) entry which is preliminary data.</text>
</comment>
<protein>
    <submittedName>
        <fullName evidence="3">Uncharacterized protein</fullName>
    </submittedName>
</protein>
<feature type="compositionally biased region" description="Polar residues" evidence="2">
    <location>
        <begin position="690"/>
        <end position="706"/>
    </location>
</feature>
<feature type="compositionally biased region" description="Basic and acidic residues" evidence="2">
    <location>
        <begin position="870"/>
        <end position="884"/>
    </location>
</feature>
<feature type="compositionally biased region" description="Polar residues" evidence="2">
    <location>
        <begin position="793"/>
        <end position="807"/>
    </location>
</feature>
<dbReference type="OrthoDB" id="6136201at2759"/>
<feature type="compositionally biased region" description="Basic and acidic residues" evidence="2">
    <location>
        <begin position="650"/>
        <end position="666"/>
    </location>
</feature>